<evidence type="ECO:0000313" key="4">
    <source>
        <dbReference type="EMBL" id="QHT33610.1"/>
    </source>
</evidence>
<keyword evidence="1" id="KW-0808">Transferase</keyword>
<feature type="domain" description="UBC core" evidence="3">
    <location>
        <begin position="2"/>
        <end position="148"/>
    </location>
</feature>
<evidence type="ECO:0000256" key="2">
    <source>
        <dbReference type="ARBA" id="ARBA00022786"/>
    </source>
</evidence>
<dbReference type="EMBL" id="MN738969">
    <property type="protein sequence ID" value="QHT33610.1"/>
    <property type="molecule type" value="Genomic_DNA"/>
</dbReference>
<dbReference type="InterPro" id="IPR000608">
    <property type="entry name" value="UBC"/>
</dbReference>
<organism evidence="4">
    <name type="scientific">viral metagenome</name>
    <dbReference type="NCBI Taxonomy" id="1070528"/>
    <lineage>
        <taxon>unclassified sequences</taxon>
        <taxon>metagenomes</taxon>
        <taxon>organismal metagenomes</taxon>
    </lineage>
</organism>
<dbReference type="PROSITE" id="PS00183">
    <property type="entry name" value="UBC_1"/>
    <property type="match status" value="1"/>
</dbReference>
<dbReference type="Gene3D" id="3.10.110.10">
    <property type="entry name" value="Ubiquitin Conjugating Enzyme"/>
    <property type="match status" value="1"/>
</dbReference>
<reference evidence="4" key="1">
    <citation type="journal article" date="2020" name="Nature">
        <title>Giant virus diversity and host interactions through global metagenomics.</title>
        <authorList>
            <person name="Schulz F."/>
            <person name="Roux S."/>
            <person name="Paez-Espino D."/>
            <person name="Jungbluth S."/>
            <person name="Walsh D.A."/>
            <person name="Denef V.J."/>
            <person name="McMahon K.D."/>
            <person name="Konstantinidis K.T."/>
            <person name="Eloe-Fadrosh E.A."/>
            <person name="Kyrpides N.C."/>
            <person name="Woyke T."/>
        </authorList>
    </citation>
    <scope>NUCLEOTIDE SEQUENCE</scope>
    <source>
        <strain evidence="4">GVMAG-M-3300009161-36</strain>
    </source>
</reference>
<name>A0A6C0EZH2_9ZZZZ</name>
<dbReference type="InterPro" id="IPR016135">
    <property type="entry name" value="UBQ-conjugating_enzyme/RWD"/>
</dbReference>
<sequence length="148" mass="16357">MSIIKRIQKELNELVKDPPSNCSAGPHSDDIMKWRATITGPEGTPYHGGIFFLDIDFPIDYPFKPPHVKFITPILHPNVSASGGICIDILKDKWSPALTVSKLLLSLSSLMHEPNPDDPLVPDLAHLYKTNRPAYMAKVAAHTQQHAG</sequence>
<evidence type="ECO:0000256" key="1">
    <source>
        <dbReference type="ARBA" id="ARBA00022679"/>
    </source>
</evidence>
<protein>
    <recommendedName>
        <fullName evidence="3">UBC core domain-containing protein</fullName>
    </recommendedName>
</protein>
<dbReference type="InterPro" id="IPR023313">
    <property type="entry name" value="UBQ-conjugating_AS"/>
</dbReference>
<evidence type="ECO:0000259" key="3">
    <source>
        <dbReference type="PROSITE" id="PS50127"/>
    </source>
</evidence>
<dbReference type="FunFam" id="3.10.110.10:FF:000002">
    <property type="entry name" value="Ubiquitin-conjugating enzyme E2 D3"/>
    <property type="match status" value="1"/>
</dbReference>
<accession>A0A6C0EZH2</accession>
<dbReference type="PROSITE" id="PS50127">
    <property type="entry name" value="UBC_2"/>
    <property type="match status" value="1"/>
</dbReference>
<dbReference type="Pfam" id="PF00179">
    <property type="entry name" value="UQ_con"/>
    <property type="match status" value="1"/>
</dbReference>
<dbReference type="PANTHER" id="PTHR24068">
    <property type="entry name" value="UBIQUITIN-CONJUGATING ENZYME E2"/>
    <property type="match status" value="1"/>
</dbReference>
<dbReference type="AlphaFoldDB" id="A0A6C0EZH2"/>
<proteinExistence type="predicted"/>
<keyword evidence="2" id="KW-0833">Ubl conjugation pathway</keyword>
<dbReference type="SUPFAM" id="SSF54495">
    <property type="entry name" value="UBC-like"/>
    <property type="match status" value="1"/>
</dbReference>
<dbReference type="GO" id="GO:0016740">
    <property type="term" value="F:transferase activity"/>
    <property type="evidence" value="ECO:0007669"/>
    <property type="project" value="UniProtKB-KW"/>
</dbReference>
<dbReference type="SMART" id="SM00212">
    <property type="entry name" value="UBCc"/>
    <property type="match status" value="1"/>
</dbReference>